<keyword evidence="3" id="KW-1185">Reference proteome</keyword>
<name>A0ABP7W9G9_9ACTN</name>
<gene>
    <name evidence="2" type="ORF">GCM10022233_77590</name>
</gene>
<evidence type="ECO:0000313" key="3">
    <source>
        <dbReference type="Proteomes" id="UP001499984"/>
    </source>
</evidence>
<proteinExistence type="predicted"/>
<accession>A0ABP7W9G9</accession>
<dbReference type="Proteomes" id="UP001499984">
    <property type="component" value="Unassembled WGS sequence"/>
</dbReference>
<protein>
    <submittedName>
        <fullName evidence="2">Uncharacterized protein</fullName>
    </submittedName>
</protein>
<feature type="compositionally biased region" description="Basic and acidic residues" evidence="1">
    <location>
        <begin position="39"/>
        <end position="59"/>
    </location>
</feature>
<reference evidence="3" key="1">
    <citation type="journal article" date="2019" name="Int. J. Syst. Evol. Microbiol.">
        <title>The Global Catalogue of Microorganisms (GCM) 10K type strain sequencing project: providing services to taxonomists for standard genome sequencing and annotation.</title>
        <authorList>
            <consortium name="The Broad Institute Genomics Platform"/>
            <consortium name="The Broad Institute Genome Sequencing Center for Infectious Disease"/>
            <person name="Wu L."/>
            <person name="Ma J."/>
        </authorList>
    </citation>
    <scope>NUCLEOTIDE SEQUENCE [LARGE SCALE GENOMIC DNA]</scope>
    <source>
        <strain evidence="3">JCM 16925</strain>
    </source>
</reference>
<feature type="region of interest" description="Disordered" evidence="1">
    <location>
        <begin position="28"/>
        <end position="59"/>
    </location>
</feature>
<evidence type="ECO:0000313" key="2">
    <source>
        <dbReference type="EMBL" id="GAA4084177.1"/>
    </source>
</evidence>
<sequence length="152" mass="17225">MHGQGDGAAAGLLKARIKATVRTAQQWDDVRTSANGAERLPRAREAEERPRSIAERLPRPDARGVAELAEVHRAVTARDPRAYMSAIDSLTEMWLFTPVTPDQLRSRLQDQGTRLPRRPSVESQRQTHRPRCRRRDEPPCRGVRRQPVSLHA</sequence>
<evidence type="ECO:0000256" key="1">
    <source>
        <dbReference type="SAM" id="MobiDB-lite"/>
    </source>
</evidence>
<dbReference type="EMBL" id="BAAAZY010000028">
    <property type="protein sequence ID" value="GAA4084177.1"/>
    <property type="molecule type" value="Genomic_DNA"/>
</dbReference>
<feature type="region of interest" description="Disordered" evidence="1">
    <location>
        <begin position="105"/>
        <end position="152"/>
    </location>
</feature>
<comment type="caution">
    <text evidence="2">The sequence shown here is derived from an EMBL/GenBank/DDBJ whole genome shotgun (WGS) entry which is preliminary data.</text>
</comment>
<organism evidence="2 3">
    <name type="scientific">Streptomyces shaanxiensis</name>
    <dbReference type="NCBI Taxonomy" id="653357"/>
    <lineage>
        <taxon>Bacteria</taxon>
        <taxon>Bacillati</taxon>
        <taxon>Actinomycetota</taxon>
        <taxon>Actinomycetes</taxon>
        <taxon>Kitasatosporales</taxon>
        <taxon>Streptomycetaceae</taxon>
        <taxon>Streptomyces</taxon>
    </lineage>
</organism>